<dbReference type="InterPro" id="IPR011009">
    <property type="entry name" value="Kinase-like_dom_sf"/>
</dbReference>
<dbReference type="InterPro" id="IPR002575">
    <property type="entry name" value="Aminoglycoside_PTrfase"/>
</dbReference>
<dbReference type="Pfam" id="PF01636">
    <property type="entry name" value="APH"/>
    <property type="match status" value="1"/>
</dbReference>
<accession>A0A1C6VQQ0</accession>
<dbReference type="EMBL" id="FMHZ01000002">
    <property type="protein sequence ID" value="SCL68645.1"/>
    <property type="molecule type" value="Genomic_DNA"/>
</dbReference>
<dbReference type="GO" id="GO:0016301">
    <property type="term" value="F:kinase activity"/>
    <property type="evidence" value="ECO:0007669"/>
    <property type="project" value="UniProtKB-KW"/>
</dbReference>
<dbReference type="CDD" id="cd05155">
    <property type="entry name" value="APH_ChoK_like_1"/>
    <property type="match status" value="1"/>
</dbReference>
<evidence type="ECO:0000313" key="3">
    <source>
        <dbReference type="Proteomes" id="UP000199001"/>
    </source>
</evidence>
<feature type="domain" description="Aminoglycoside phosphotransferase" evidence="1">
    <location>
        <begin position="30"/>
        <end position="255"/>
    </location>
</feature>
<dbReference type="InterPro" id="IPR051678">
    <property type="entry name" value="AGP_Transferase"/>
</dbReference>
<dbReference type="OrthoDB" id="9797603at2"/>
<keyword evidence="3" id="KW-1185">Reference proteome</keyword>
<dbReference type="STRING" id="47855.GA0070606_4836"/>
<evidence type="ECO:0000259" key="1">
    <source>
        <dbReference type="Pfam" id="PF01636"/>
    </source>
</evidence>
<keyword evidence="2" id="KW-0418">Kinase</keyword>
<sequence>MRPGEIVVTVEQVRALVDEQFPEWSDLPLVRQPSNGTDNALFRLGDSLTARLPRAQWAVDQVATDATWLPRLAPYLPVPVPVPVAVGRPGGNYPWPWTVVPWLPGRNPEAGQDLVDLAVDLAGFVRAMIAIDPMGGPVKEGIQRGVPLVQRDELTRRSIAALGDRIDGRAVTAAWDEAMAAGEWPGPPVWLHGDLLAGNLLVNQGRLVGVIDFGGLGRGDPAVEVRPGWSLFDARARAAYREALGFDEATWVRGWAWMLSVSLYWLADLWDSARPYGPGETGRADVKAGDVLHLTRAASPQFARPILFRLIKIRADLHTYSGWTWLDGYQLNERGEAVARRELYVLKAGTNRPHRGPLRRP</sequence>
<dbReference type="Gene3D" id="3.30.200.20">
    <property type="entry name" value="Phosphorylase Kinase, domain 1"/>
    <property type="match status" value="1"/>
</dbReference>
<dbReference type="Proteomes" id="UP000199001">
    <property type="component" value="Unassembled WGS sequence"/>
</dbReference>
<dbReference type="AlphaFoldDB" id="A0A1C6VQQ0"/>
<reference evidence="3" key="1">
    <citation type="submission" date="2016-06" db="EMBL/GenBank/DDBJ databases">
        <authorList>
            <person name="Varghese N."/>
            <person name="Submissions Spin"/>
        </authorList>
    </citation>
    <scope>NUCLEOTIDE SEQUENCE [LARGE SCALE GENOMIC DNA]</scope>
    <source>
        <strain evidence="3">DSM 43903</strain>
    </source>
</reference>
<organism evidence="2 3">
    <name type="scientific">Micromonospora citrea</name>
    <dbReference type="NCBI Taxonomy" id="47855"/>
    <lineage>
        <taxon>Bacteria</taxon>
        <taxon>Bacillati</taxon>
        <taxon>Actinomycetota</taxon>
        <taxon>Actinomycetes</taxon>
        <taxon>Micromonosporales</taxon>
        <taxon>Micromonosporaceae</taxon>
        <taxon>Micromonospora</taxon>
    </lineage>
</organism>
<dbReference type="PANTHER" id="PTHR21310">
    <property type="entry name" value="AMINOGLYCOSIDE PHOSPHOTRANSFERASE-RELATED-RELATED"/>
    <property type="match status" value="1"/>
</dbReference>
<dbReference type="PANTHER" id="PTHR21310:SF42">
    <property type="entry name" value="BIFUNCTIONAL AAC_APH"/>
    <property type="match status" value="1"/>
</dbReference>
<dbReference type="SUPFAM" id="SSF56112">
    <property type="entry name" value="Protein kinase-like (PK-like)"/>
    <property type="match status" value="1"/>
</dbReference>
<proteinExistence type="predicted"/>
<name>A0A1C6VQQ0_9ACTN</name>
<keyword evidence="2" id="KW-0808">Transferase</keyword>
<dbReference type="Gene3D" id="3.90.1200.10">
    <property type="match status" value="1"/>
</dbReference>
<protein>
    <submittedName>
        <fullName evidence="2">Predicted kinase, aminoglycoside phosphotransferase (APT) family</fullName>
    </submittedName>
</protein>
<gene>
    <name evidence="2" type="ORF">GA0070606_4836</name>
</gene>
<evidence type="ECO:0000313" key="2">
    <source>
        <dbReference type="EMBL" id="SCL68645.1"/>
    </source>
</evidence>